<feature type="compositionally biased region" description="Basic residues" evidence="1">
    <location>
        <begin position="12"/>
        <end position="24"/>
    </location>
</feature>
<evidence type="ECO:0000313" key="3">
    <source>
        <dbReference type="Proteomes" id="UP000004994"/>
    </source>
</evidence>
<evidence type="ECO:0000256" key="1">
    <source>
        <dbReference type="SAM" id="MobiDB-lite"/>
    </source>
</evidence>
<name>A0A3Q7G596_SOLLC</name>
<reference evidence="2" key="1">
    <citation type="journal article" date="2012" name="Nature">
        <title>The tomato genome sequence provides insights into fleshy fruit evolution.</title>
        <authorList>
            <consortium name="Tomato Genome Consortium"/>
        </authorList>
    </citation>
    <scope>NUCLEOTIDE SEQUENCE [LARGE SCALE GENOMIC DNA]</scope>
    <source>
        <strain evidence="2">cv. Heinz 1706</strain>
    </source>
</reference>
<feature type="region of interest" description="Disordered" evidence="1">
    <location>
        <begin position="1"/>
        <end position="58"/>
    </location>
</feature>
<evidence type="ECO:0000313" key="2">
    <source>
        <dbReference type="EnsemblPlants" id="Solyc04g056498.1.1"/>
    </source>
</evidence>
<dbReference type="Proteomes" id="UP000004994">
    <property type="component" value="Chromosome 4"/>
</dbReference>
<feature type="compositionally biased region" description="Polar residues" evidence="1">
    <location>
        <begin position="45"/>
        <end position="56"/>
    </location>
</feature>
<protein>
    <submittedName>
        <fullName evidence="2">Uncharacterized protein</fullName>
    </submittedName>
</protein>
<dbReference type="EnsemblPlants" id="Solyc04g056498.1.1">
    <property type="protein sequence ID" value="Solyc04g056498.1.1"/>
    <property type="gene ID" value="Solyc04g056498.1"/>
</dbReference>
<dbReference type="InParanoid" id="A0A3Q7G596"/>
<organism evidence="2">
    <name type="scientific">Solanum lycopersicum</name>
    <name type="common">Tomato</name>
    <name type="synonym">Lycopersicon esculentum</name>
    <dbReference type="NCBI Taxonomy" id="4081"/>
    <lineage>
        <taxon>Eukaryota</taxon>
        <taxon>Viridiplantae</taxon>
        <taxon>Streptophyta</taxon>
        <taxon>Embryophyta</taxon>
        <taxon>Tracheophyta</taxon>
        <taxon>Spermatophyta</taxon>
        <taxon>Magnoliopsida</taxon>
        <taxon>eudicotyledons</taxon>
        <taxon>Gunneridae</taxon>
        <taxon>Pentapetalae</taxon>
        <taxon>asterids</taxon>
        <taxon>lamiids</taxon>
        <taxon>Solanales</taxon>
        <taxon>Solanaceae</taxon>
        <taxon>Solanoideae</taxon>
        <taxon>Solaneae</taxon>
        <taxon>Solanum</taxon>
        <taxon>Solanum subgen. Lycopersicon</taxon>
    </lineage>
</organism>
<sequence>MSSKTPLWSSARKIKRRSGKKKGNGGRGFGKNTGPIASPKAQIPFGNSRTPSTSDSLPKWGNGHKYIYHDYDAQAHTTTTTLQCPTMIQSFWTRKLYDFVWGCYSYLEKHKAKVDIFFDMQY</sequence>
<reference evidence="2" key="2">
    <citation type="submission" date="2019-01" db="UniProtKB">
        <authorList>
            <consortium name="EnsemblPlants"/>
        </authorList>
    </citation>
    <scope>IDENTIFICATION</scope>
    <source>
        <strain evidence="2">cv. Heinz 1706</strain>
    </source>
</reference>
<dbReference type="AlphaFoldDB" id="A0A3Q7G596"/>
<proteinExistence type="predicted"/>
<accession>A0A3Q7G596</accession>
<dbReference type="Gramene" id="Solyc04g056498.1.1">
    <property type="protein sequence ID" value="Solyc04g056498.1.1"/>
    <property type="gene ID" value="Solyc04g056498.1"/>
</dbReference>
<keyword evidence="3" id="KW-1185">Reference proteome</keyword>